<evidence type="ECO:0000313" key="4">
    <source>
        <dbReference type="EMBL" id="CAA9211039.1"/>
    </source>
</evidence>
<evidence type="ECO:0000256" key="3">
    <source>
        <dbReference type="PROSITE-ProRule" id="PRU00023"/>
    </source>
</evidence>
<dbReference type="AlphaFoldDB" id="A0A6J4H247"/>
<dbReference type="PANTHER" id="PTHR24189:SF50">
    <property type="entry name" value="ANKYRIN REPEAT AND SOCS BOX PROTEIN 2"/>
    <property type="match status" value="1"/>
</dbReference>
<dbReference type="Gene3D" id="1.25.40.20">
    <property type="entry name" value="Ankyrin repeat-containing domain"/>
    <property type="match status" value="2"/>
</dbReference>
<dbReference type="SUPFAM" id="SSF48403">
    <property type="entry name" value="Ankyrin repeat"/>
    <property type="match status" value="1"/>
</dbReference>
<dbReference type="GO" id="GO:0005737">
    <property type="term" value="C:cytoplasm"/>
    <property type="evidence" value="ECO:0007669"/>
    <property type="project" value="TreeGrafter"/>
</dbReference>
<dbReference type="PANTHER" id="PTHR24189">
    <property type="entry name" value="MYOTROPHIN"/>
    <property type="match status" value="1"/>
</dbReference>
<dbReference type="PROSITE" id="PS50088">
    <property type="entry name" value="ANK_REPEAT"/>
    <property type="match status" value="4"/>
</dbReference>
<evidence type="ECO:0000256" key="1">
    <source>
        <dbReference type="ARBA" id="ARBA00022737"/>
    </source>
</evidence>
<reference evidence="4" key="1">
    <citation type="submission" date="2020-02" db="EMBL/GenBank/DDBJ databases">
        <authorList>
            <person name="Meier V. D."/>
        </authorList>
    </citation>
    <scope>NUCLEOTIDE SEQUENCE</scope>
    <source>
        <strain evidence="4">AVDCRST_MAG63</strain>
    </source>
</reference>
<dbReference type="InterPro" id="IPR002110">
    <property type="entry name" value="Ankyrin_rpt"/>
</dbReference>
<dbReference type="PROSITE" id="PS50297">
    <property type="entry name" value="ANK_REP_REGION"/>
    <property type="match status" value="4"/>
</dbReference>
<protein>
    <submittedName>
        <fullName evidence="4">Uncharacterized protein</fullName>
    </submittedName>
</protein>
<accession>A0A6J4H247</accession>
<dbReference type="Pfam" id="PF13637">
    <property type="entry name" value="Ank_4"/>
    <property type="match status" value="1"/>
</dbReference>
<feature type="repeat" description="ANK" evidence="3">
    <location>
        <begin position="165"/>
        <end position="197"/>
    </location>
</feature>
<dbReference type="SMART" id="SM00248">
    <property type="entry name" value="ANK"/>
    <property type="match status" value="5"/>
</dbReference>
<sequence length="227" mass="23773">MWAWDGFVEAAARRARKREREALYERLSDAIIGGDRDAVVAFLDAGAEPGGAKAENGMTMLMYAAYGGRAEAARLLLGRGADPNAATASGLTALMYAQQSFDGHPDAVRVLLEHGADPNAATDDGWTALMMAATSDSHLEAARALLDGGAGVNRRDSCDARRLTSGMTALMWAASLGCGRTVALLVERGADVDLVDGEGLTALDMALRGLGNPRENIINVLRRGGAV</sequence>
<dbReference type="Pfam" id="PF12796">
    <property type="entry name" value="Ank_2"/>
    <property type="match status" value="1"/>
</dbReference>
<feature type="repeat" description="ANK" evidence="3">
    <location>
        <begin position="89"/>
        <end position="123"/>
    </location>
</feature>
<dbReference type="Pfam" id="PF00023">
    <property type="entry name" value="Ank"/>
    <property type="match status" value="1"/>
</dbReference>
<name>A0A6J4H247_9BACT</name>
<feature type="repeat" description="ANK" evidence="3">
    <location>
        <begin position="124"/>
        <end position="157"/>
    </location>
</feature>
<feature type="repeat" description="ANK" evidence="3">
    <location>
        <begin position="56"/>
        <end position="88"/>
    </location>
</feature>
<dbReference type="PRINTS" id="PR01415">
    <property type="entry name" value="ANKYRIN"/>
</dbReference>
<gene>
    <name evidence="4" type="ORF">AVDCRST_MAG63-1557</name>
</gene>
<dbReference type="InterPro" id="IPR036770">
    <property type="entry name" value="Ankyrin_rpt-contain_sf"/>
</dbReference>
<dbReference type="EMBL" id="CADCTO010000001">
    <property type="protein sequence ID" value="CAA9211039.1"/>
    <property type="molecule type" value="Genomic_DNA"/>
</dbReference>
<evidence type="ECO:0000256" key="2">
    <source>
        <dbReference type="ARBA" id="ARBA00023043"/>
    </source>
</evidence>
<organism evidence="4">
    <name type="scientific">uncultured Armatimonadetes bacterium</name>
    <dbReference type="NCBI Taxonomy" id="157466"/>
    <lineage>
        <taxon>Bacteria</taxon>
        <taxon>Bacillati</taxon>
        <taxon>Armatimonadota</taxon>
        <taxon>environmental samples</taxon>
    </lineage>
</organism>
<dbReference type="InterPro" id="IPR050745">
    <property type="entry name" value="Multifunctional_regulatory"/>
</dbReference>
<keyword evidence="2 3" id="KW-0040">ANK repeat</keyword>
<keyword evidence="1" id="KW-0677">Repeat</keyword>
<proteinExistence type="predicted"/>